<feature type="non-terminal residue" evidence="5">
    <location>
        <position position="314"/>
    </location>
</feature>
<evidence type="ECO:0000256" key="3">
    <source>
        <dbReference type="ARBA" id="ARBA00023052"/>
    </source>
</evidence>
<dbReference type="SUPFAM" id="SSF52518">
    <property type="entry name" value="Thiamin diphosphate-binding fold (THDP-binding)"/>
    <property type="match status" value="1"/>
</dbReference>
<name>A0A382CHZ1_9ZZZZ</name>
<dbReference type="InterPro" id="IPR033248">
    <property type="entry name" value="Transketolase_C"/>
</dbReference>
<dbReference type="InterPro" id="IPR005475">
    <property type="entry name" value="Transketolase-like_Pyr-bd"/>
</dbReference>
<dbReference type="EMBL" id="UINC01034495">
    <property type="protein sequence ID" value="SVB25422.1"/>
    <property type="molecule type" value="Genomic_DNA"/>
</dbReference>
<dbReference type="Pfam" id="PF02780">
    <property type="entry name" value="Transketolase_C"/>
    <property type="match status" value="1"/>
</dbReference>
<dbReference type="Pfam" id="PF02779">
    <property type="entry name" value="Transket_pyr"/>
    <property type="match status" value="1"/>
</dbReference>
<keyword evidence="3" id="KW-0786">Thiamine pyrophosphate</keyword>
<dbReference type="InterPro" id="IPR029061">
    <property type="entry name" value="THDP-binding"/>
</dbReference>
<dbReference type="PANTHER" id="PTHR43257:SF2">
    <property type="entry name" value="PYRUVATE DEHYDROGENASE E1 COMPONENT SUBUNIT BETA"/>
    <property type="match status" value="1"/>
</dbReference>
<dbReference type="PANTHER" id="PTHR43257">
    <property type="entry name" value="PYRUVATE DEHYDROGENASE E1 COMPONENT BETA SUBUNIT"/>
    <property type="match status" value="1"/>
</dbReference>
<accession>A0A382CHZ1</accession>
<proteinExistence type="predicted"/>
<protein>
    <recommendedName>
        <fullName evidence="4">Transketolase-like pyrimidine-binding domain-containing protein</fullName>
    </recommendedName>
</protein>
<organism evidence="5">
    <name type="scientific">marine metagenome</name>
    <dbReference type="NCBI Taxonomy" id="408172"/>
    <lineage>
        <taxon>unclassified sequences</taxon>
        <taxon>metagenomes</taxon>
        <taxon>ecological metagenomes</taxon>
    </lineage>
</organism>
<dbReference type="GO" id="GO:0016491">
    <property type="term" value="F:oxidoreductase activity"/>
    <property type="evidence" value="ECO:0007669"/>
    <property type="project" value="UniProtKB-KW"/>
</dbReference>
<evidence type="ECO:0000313" key="5">
    <source>
        <dbReference type="EMBL" id="SVB25422.1"/>
    </source>
</evidence>
<evidence type="ECO:0000259" key="4">
    <source>
        <dbReference type="SMART" id="SM00861"/>
    </source>
</evidence>
<dbReference type="AlphaFoldDB" id="A0A382CHZ1"/>
<dbReference type="FunFam" id="3.40.50.920:FF:000001">
    <property type="entry name" value="Pyruvate dehydrogenase E1 beta subunit"/>
    <property type="match status" value="1"/>
</dbReference>
<evidence type="ECO:0000256" key="2">
    <source>
        <dbReference type="ARBA" id="ARBA00023002"/>
    </source>
</evidence>
<dbReference type="InterPro" id="IPR009014">
    <property type="entry name" value="Transketo_C/PFOR_II"/>
</dbReference>
<feature type="domain" description="Transketolase-like pyrimidine-binding" evidence="4">
    <location>
        <begin position="1"/>
        <end position="175"/>
    </location>
</feature>
<dbReference type="SMART" id="SM00861">
    <property type="entry name" value="Transket_pyr"/>
    <property type="match status" value="1"/>
</dbReference>
<gene>
    <name evidence="5" type="ORF">METZ01_LOCUS178276</name>
</gene>
<dbReference type="Gene3D" id="3.40.50.970">
    <property type="match status" value="1"/>
</dbReference>
<keyword evidence="2" id="KW-0560">Oxidoreductase</keyword>
<sequence length="314" mass="33841">MLYAEAVVEVLRRSVEGDDRVHLMGQYFLGLTPHRTMVGDLYRQYPDRIYFPPIAELGYVGAGIGAAIAGLRPIVDCATASFTFQAFAQILNEAANIHYMSGGQTSVPMVIHYNHGVRGGGAAQHSHSPQAMMWNTPGLEIVTPSNPADLIGLVLTAVASDNPTIWVDHVRLFDTEGEVPENIDPIPFGKAAIPREGTDLTVFASSWMVHRSLEAAELLASEGISVEVVDPRTLVPLDEEAILRSVAKTGRLLVVDECHLRCGVGSEIAATVAEHAHGDLLAPIRRLATLDVPVPFSPPLEQYVEPTTAKILAA</sequence>
<comment type="cofactor">
    <cofactor evidence="1">
        <name>thiamine diphosphate</name>
        <dbReference type="ChEBI" id="CHEBI:58937"/>
    </cofactor>
</comment>
<dbReference type="Gene3D" id="3.40.50.920">
    <property type="match status" value="1"/>
</dbReference>
<dbReference type="SUPFAM" id="SSF52922">
    <property type="entry name" value="TK C-terminal domain-like"/>
    <property type="match status" value="1"/>
</dbReference>
<evidence type="ECO:0000256" key="1">
    <source>
        <dbReference type="ARBA" id="ARBA00001964"/>
    </source>
</evidence>
<reference evidence="5" key="1">
    <citation type="submission" date="2018-05" db="EMBL/GenBank/DDBJ databases">
        <authorList>
            <person name="Lanie J.A."/>
            <person name="Ng W.-L."/>
            <person name="Kazmierczak K.M."/>
            <person name="Andrzejewski T.M."/>
            <person name="Davidsen T.M."/>
            <person name="Wayne K.J."/>
            <person name="Tettelin H."/>
            <person name="Glass J.I."/>
            <person name="Rusch D."/>
            <person name="Podicherti R."/>
            <person name="Tsui H.-C.T."/>
            <person name="Winkler M.E."/>
        </authorList>
    </citation>
    <scope>NUCLEOTIDE SEQUENCE</scope>
</reference>